<feature type="compositionally biased region" description="Low complexity" evidence="1">
    <location>
        <begin position="38"/>
        <end position="48"/>
    </location>
</feature>
<evidence type="ECO:0000313" key="2">
    <source>
        <dbReference type="EMBL" id="GMN57939.1"/>
    </source>
</evidence>
<reference evidence="2" key="1">
    <citation type="submission" date="2023-07" db="EMBL/GenBank/DDBJ databases">
        <title>draft genome sequence of fig (Ficus carica).</title>
        <authorList>
            <person name="Takahashi T."/>
            <person name="Nishimura K."/>
        </authorList>
    </citation>
    <scope>NUCLEOTIDE SEQUENCE</scope>
</reference>
<dbReference type="EMBL" id="BTGU01000074">
    <property type="protein sequence ID" value="GMN57939.1"/>
    <property type="molecule type" value="Genomic_DNA"/>
</dbReference>
<sequence length="65" mass="6925">MAVDAVIGAEGEFGANLKLPSLLGGGHGHCHNHGHYFSGDSSSITSESTYKVNSFSSSEHRQQRH</sequence>
<accession>A0AA88DM99</accession>
<protein>
    <submittedName>
        <fullName evidence="2">Uncharacterized protein</fullName>
    </submittedName>
</protein>
<comment type="caution">
    <text evidence="2">The sequence shown here is derived from an EMBL/GenBank/DDBJ whole genome shotgun (WGS) entry which is preliminary data.</text>
</comment>
<organism evidence="2 3">
    <name type="scientific">Ficus carica</name>
    <name type="common">Common fig</name>
    <dbReference type="NCBI Taxonomy" id="3494"/>
    <lineage>
        <taxon>Eukaryota</taxon>
        <taxon>Viridiplantae</taxon>
        <taxon>Streptophyta</taxon>
        <taxon>Embryophyta</taxon>
        <taxon>Tracheophyta</taxon>
        <taxon>Spermatophyta</taxon>
        <taxon>Magnoliopsida</taxon>
        <taxon>eudicotyledons</taxon>
        <taxon>Gunneridae</taxon>
        <taxon>Pentapetalae</taxon>
        <taxon>rosids</taxon>
        <taxon>fabids</taxon>
        <taxon>Rosales</taxon>
        <taxon>Moraceae</taxon>
        <taxon>Ficeae</taxon>
        <taxon>Ficus</taxon>
    </lineage>
</organism>
<dbReference type="Proteomes" id="UP001187192">
    <property type="component" value="Unassembled WGS sequence"/>
</dbReference>
<name>A0AA88DM99_FICCA</name>
<evidence type="ECO:0000313" key="3">
    <source>
        <dbReference type="Proteomes" id="UP001187192"/>
    </source>
</evidence>
<evidence type="ECO:0000256" key="1">
    <source>
        <dbReference type="SAM" id="MobiDB-lite"/>
    </source>
</evidence>
<proteinExistence type="predicted"/>
<keyword evidence="3" id="KW-1185">Reference proteome</keyword>
<feature type="region of interest" description="Disordered" evidence="1">
    <location>
        <begin position="34"/>
        <end position="65"/>
    </location>
</feature>
<gene>
    <name evidence="2" type="ORF">TIFTF001_027039</name>
</gene>
<dbReference type="AlphaFoldDB" id="A0AA88DM99"/>